<dbReference type="PANTHER" id="PTHR30327:SF1">
    <property type="entry name" value="UPF0301 PROTEIN YQGE"/>
    <property type="match status" value="1"/>
</dbReference>
<dbReference type="RefSeq" id="WP_145434519.1">
    <property type="nucleotide sequence ID" value="NZ_CP036339.1"/>
</dbReference>
<name>A0A517U2G2_9BACT</name>
<dbReference type="GO" id="GO:0005829">
    <property type="term" value="C:cytosol"/>
    <property type="evidence" value="ECO:0007669"/>
    <property type="project" value="TreeGrafter"/>
</dbReference>
<organism evidence="2 3">
    <name type="scientific">Lacipirellula limnantheis</name>
    <dbReference type="NCBI Taxonomy" id="2528024"/>
    <lineage>
        <taxon>Bacteria</taxon>
        <taxon>Pseudomonadati</taxon>
        <taxon>Planctomycetota</taxon>
        <taxon>Planctomycetia</taxon>
        <taxon>Pirellulales</taxon>
        <taxon>Lacipirellulaceae</taxon>
        <taxon>Lacipirellula</taxon>
    </lineage>
</organism>
<dbReference type="AlphaFoldDB" id="A0A517U2G2"/>
<dbReference type="Pfam" id="PF02622">
    <property type="entry name" value="DUF179"/>
    <property type="match status" value="1"/>
</dbReference>
<reference evidence="2 3" key="1">
    <citation type="submission" date="2019-02" db="EMBL/GenBank/DDBJ databases">
        <title>Deep-cultivation of Planctomycetes and their phenomic and genomic characterization uncovers novel biology.</title>
        <authorList>
            <person name="Wiegand S."/>
            <person name="Jogler M."/>
            <person name="Boedeker C."/>
            <person name="Pinto D."/>
            <person name="Vollmers J."/>
            <person name="Rivas-Marin E."/>
            <person name="Kohn T."/>
            <person name="Peeters S.H."/>
            <person name="Heuer A."/>
            <person name="Rast P."/>
            <person name="Oberbeckmann S."/>
            <person name="Bunk B."/>
            <person name="Jeske O."/>
            <person name="Meyerdierks A."/>
            <person name="Storesund J.E."/>
            <person name="Kallscheuer N."/>
            <person name="Luecker S."/>
            <person name="Lage O.M."/>
            <person name="Pohl T."/>
            <person name="Merkel B.J."/>
            <person name="Hornburger P."/>
            <person name="Mueller R.-W."/>
            <person name="Bruemmer F."/>
            <person name="Labrenz M."/>
            <person name="Spormann A.M."/>
            <person name="Op den Camp H."/>
            <person name="Overmann J."/>
            <person name="Amann R."/>
            <person name="Jetten M.S.M."/>
            <person name="Mascher T."/>
            <person name="Medema M.H."/>
            <person name="Devos D.P."/>
            <person name="Kaster A.-K."/>
            <person name="Ovreas L."/>
            <person name="Rohde M."/>
            <person name="Galperin M.Y."/>
            <person name="Jogler C."/>
        </authorList>
    </citation>
    <scope>NUCLEOTIDE SEQUENCE [LARGE SCALE GENOMIC DNA]</scope>
    <source>
        <strain evidence="2 3">I41</strain>
    </source>
</reference>
<dbReference type="SUPFAM" id="SSF143456">
    <property type="entry name" value="VC0467-like"/>
    <property type="match status" value="1"/>
</dbReference>
<keyword evidence="3" id="KW-1185">Reference proteome</keyword>
<protein>
    <submittedName>
        <fullName evidence="2">Uncharacterized protein</fullName>
    </submittedName>
</protein>
<dbReference type="KEGG" id="llh:I41_39920"/>
<comment type="similarity">
    <text evidence="1">Belongs to the UPF0301 (AlgH) family.</text>
</comment>
<sequence>MKSLAGQFLVASPHLKDPNFSRTVVLMLQHEEQGALGVIINRPGDKTVDDVWKMIGNDPVDTDEPVYVGGPVPGPLIALHNQKEFAEKEIHPKLFMSMQKDAIDLLVRRTGAKYRLFSGHSGWGGGQLEEELQVGGWLTSPARVSDIFADPEGIWKRVCNEIGLRIVAPNLPAEQRPPDASLN</sequence>
<dbReference type="OrthoDB" id="9807486at2"/>
<evidence type="ECO:0000313" key="2">
    <source>
        <dbReference type="EMBL" id="QDT74790.1"/>
    </source>
</evidence>
<evidence type="ECO:0000256" key="1">
    <source>
        <dbReference type="ARBA" id="ARBA00009600"/>
    </source>
</evidence>
<dbReference type="Gene3D" id="3.40.1740.10">
    <property type="entry name" value="VC0467-like"/>
    <property type="match status" value="1"/>
</dbReference>
<evidence type="ECO:0000313" key="3">
    <source>
        <dbReference type="Proteomes" id="UP000317909"/>
    </source>
</evidence>
<dbReference type="EMBL" id="CP036339">
    <property type="protein sequence ID" value="QDT74790.1"/>
    <property type="molecule type" value="Genomic_DNA"/>
</dbReference>
<gene>
    <name evidence="2" type="ORF">I41_39920</name>
</gene>
<dbReference type="InterPro" id="IPR003774">
    <property type="entry name" value="AlgH-like"/>
</dbReference>
<proteinExistence type="inferred from homology"/>
<dbReference type="PANTHER" id="PTHR30327">
    <property type="entry name" value="UNCHARACTERIZED PROTEIN YQGE"/>
    <property type="match status" value="1"/>
</dbReference>
<accession>A0A517U2G2</accession>
<dbReference type="Proteomes" id="UP000317909">
    <property type="component" value="Chromosome"/>
</dbReference>